<evidence type="ECO:0000256" key="3">
    <source>
        <dbReference type="ARBA" id="ARBA00022691"/>
    </source>
</evidence>
<reference evidence="5" key="1">
    <citation type="submission" date="2023-11" db="EMBL/GenBank/DDBJ databases">
        <authorList>
            <person name="De Vega J J."/>
            <person name="De Vega J J."/>
        </authorList>
    </citation>
    <scope>NUCLEOTIDE SEQUENCE</scope>
</reference>
<dbReference type="InterPro" id="IPR041698">
    <property type="entry name" value="Methyltransf_25"/>
</dbReference>
<evidence type="ECO:0000313" key="6">
    <source>
        <dbReference type="Proteomes" id="UP001295794"/>
    </source>
</evidence>
<evidence type="ECO:0000256" key="1">
    <source>
        <dbReference type="ARBA" id="ARBA00022603"/>
    </source>
</evidence>
<gene>
    <name evidence="5" type="ORF">MYCIT1_LOCUS5841</name>
</gene>
<protein>
    <recommendedName>
        <fullName evidence="4">Methyltransferase domain-containing protein</fullName>
    </recommendedName>
</protein>
<evidence type="ECO:0000259" key="4">
    <source>
        <dbReference type="Pfam" id="PF13649"/>
    </source>
</evidence>
<sequence length="297" mass="33342">MSEAPVASLAIAQFRPYQNYPGSEYILPTDEVEKLRLRTQHDYLKRLFDNKVLFAPVALGPDDKVLESGTGPGLWILELAGTTNPATHMIGLDIESRLWPASHPENVKFQLGSVTKLPEEWSNTFSLVHQRLLILGLQIPEWPTALAEMHRVLRPGGWVQIAEATLWAEGSYPGRPCMEKVVTLYRRICELRSLYVDCAYDMPKLLHEAGFVDIQKETRDQCMGSWGGPDGEVMRLNHVGVLRGIKTPVLQAGGFGIVSSEAEYDELLDGLDKEWEENPGMTKEFMIFWARKSSASS</sequence>
<dbReference type="CDD" id="cd02440">
    <property type="entry name" value="AdoMet_MTases"/>
    <property type="match status" value="1"/>
</dbReference>
<dbReference type="InterPro" id="IPR029063">
    <property type="entry name" value="SAM-dependent_MTases_sf"/>
</dbReference>
<proteinExistence type="predicted"/>
<dbReference type="GO" id="GO:0008168">
    <property type="term" value="F:methyltransferase activity"/>
    <property type="evidence" value="ECO:0007669"/>
    <property type="project" value="UniProtKB-KW"/>
</dbReference>
<dbReference type="Proteomes" id="UP001295794">
    <property type="component" value="Unassembled WGS sequence"/>
</dbReference>
<evidence type="ECO:0000256" key="2">
    <source>
        <dbReference type="ARBA" id="ARBA00022679"/>
    </source>
</evidence>
<keyword evidence="6" id="KW-1185">Reference proteome</keyword>
<dbReference type="SUPFAM" id="SSF53335">
    <property type="entry name" value="S-adenosyl-L-methionine-dependent methyltransferases"/>
    <property type="match status" value="1"/>
</dbReference>
<accession>A0AAD2JW13</accession>
<dbReference type="GO" id="GO:0032259">
    <property type="term" value="P:methylation"/>
    <property type="evidence" value="ECO:0007669"/>
    <property type="project" value="UniProtKB-KW"/>
</dbReference>
<keyword evidence="1" id="KW-0489">Methyltransferase</keyword>
<dbReference type="PANTHER" id="PTHR43591">
    <property type="entry name" value="METHYLTRANSFERASE"/>
    <property type="match status" value="1"/>
</dbReference>
<organism evidence="5 6">
    <name type="scientific">Mycena citricolor</name>
    <dbReference type="NCBI Taxonomy" id="2018698"/>
    <lineage>
        <taxon>Eukaryota</taxon>
        <taxon>Fungi</taxon>
        <taxon>Dikarya</taxon>
        <taxon>Basidiomycota</taxon>
        <taxon>Agaricomycotina</taxon>
        <taxon>Agaricomycetes</taxon>
        <taxon>Agaricomycetidae</taxon>
        <taxon>Agaricales</taxon>
        <taxon>Marasmiineae</taxon>
        <taxon>Mycenaceae</taxon>
        <taxon>Mycena</taxon>
    </lineage>
</organism>
<feature type="domain" description="Methyltransferase" evidence="4">
    <location>
        <begin position="65"/>
        <end position="157"/>
    </location>
</feature>
<dbReference type="InterPro" id="IPR023576">
    <property type="entry name" value="UbiE/COQ5_MeTrFase_CS"/>
</dbReference>
<dbReference type="Pfam" id="PF13649">
    <property type="entry name" value="Methyltransf_25"/>
    <property type="match status" value="1"/>
</dbReference>
<dbReference type="PROSITE" id="PS01184">
    <property type="entry name" value="UBIE_2"/>
    <property type="match status" value="1"/>
</dbReference>
<keyword evidence="2" id="KW-0808">Transferase</keyword>
<dbReference type="EMBL" id="CAVNYO010000081">
    <property type="protein sequence ID" value="CAK5265104.1"/>
    <property type="molecule type" value="Genomic_DNA"/>
</dbReference>
<dbReference type="AlphaFoldDB" id="A0AAD2JW13"/>
<evidence type="ECO:0000313" key="5">
    <source>
        <dbReference type="EMBL" id="CAK5265104.1"/>
    </source>
</evidence>
<dbReference type="Gene3D" id="3.40.50.150">
    <property type="entry name" value="Vaccinia Virus protein VP39"/>
    <property type="match status" value="1"/>
</dbReference>
<keyword evidence="3" id="KW-0949">S-adenosyl-L-methionine</keyword>
<comment type="caution">
    <text evidence="5">The sequence shown here is derived from an EMBL/GenBank/DDBJ whole genome shotgun (WGS) entry which is preliminary data.</text>
</comment>
<name>A0AAD2JW13_9AGAR</name>